<dbReference type="Pfam" id="PF00787">
    <property type="entry name" value="PX"/>
    <property type="match status" value="1"/>
</dbReference>
<evidence type="ECO:0000313" key="9">
    <source>
        <dbReference type="Proteomes" id="UP000800093"/>
    </source>
</evidence>
<dbReference type="InterPro" id="IPR001683">
    <property type="entry name" value="PX_dom"/>
</dbReference>
<dbReference type="PROSITE" id="PS50195">
    <property type="entry name" value="PX"/>
    <property type="match status" value="1"/>
</dbReference>
<evidence type="ECO:0000313" key="8">
    <source>
        <dbReference type="EMBL" id="KAF2264948.1"/>
    </source>
</evidence>
<gene>
    <name evidence="8" type="ORF">CC78DRAFT_516078</name>
</gene>
<dbReference type="InterPro" id="IPR000727">
    <property type="entry name" value="T_SNARE_dom"/>
</dbReference>
<dbReference type="GO" id="GO:0097576">
    <property type="term" value="P:vacuole fusion"/>
    <property type="evidence" value="ECO:0007669"/>
    <property type="project" value="UniProtKB-ARBA"/>
</dbReference>
<sequence>MPPLKITIPATHTDTPEQGKPFTEYEIRIVHPFPRTTTTIRKRYSDFDALDSALRSYVGEPPPSPLPAKSWFGGGLGKLGIGSTVGSPELISKRREGLEQYLQAIETSEDGRWRVCPAYRSFLNLDSQDDKRSYGDLPGAQFGKDRVRDPVDWLEKMNEARGNIQEARLWLTRREQAMTATAQHEAGANAKGGLVRAGTLLSALEEALNRFEGKGEDGGQIGAGEIRRRRDNVSTARKERDGLESVLNTMAVRAAVSGSGSSTPSSSSAAATNEQKSGLFRGANQATGRRVLGPAKETERTRELDNEGVLQLQKQIMAEQDQDVLDLTAVVRRMKNMGYQINEEVVRQNAELGLLEEDADRLDKKIGIAKKRADRL</sequence>
<feature type="domain" description="T-SNARE coiled-coil homology" evidence="6">
    <location>
        <begin position="314"/>
        <end position="376"/>
    </location>
</feature>
<dbReference type="GO" id="GO:0007034">
    <property type="term" value="P:vacuolar transport"/>
    <property type="evidence" value="ECO:0007669"/>
    <property type="project" value="UniProtKB-ARBA"/>
</dbReference>
<keyword evidence="3" id="KW-0175">Coiled coil</keyword>
<dbReference type="CDD" id="cd06897">
    <property type="entry name" value="PX_SNARE"/>
    <property type="match status" value="1"/>
</dbReference>
<organism evidence="8 9">
    <name type="scientific">Lojkania enalia</name>
    <dbReference type="NCBI Taxonomy" id="147567"/>
    <lineage>
        <taxon>Eukaryota</taxon>
        <taxon>Fungi</taxon>
        <taxon>Dikarya</taxon>
        <taxon>Ascomycota</taxon>
        <taxon>Pezizomycotina</taxon>
        <taxon>Dothideomycetes</taxon>
        <taxon>Pleosporomycetidae</taxon>
        <taxon>Pleosporales</taxon>
        <taxon>Pleosporales incertae sedis</taxon>
        <taxon>Lojkania</taxon>
    </lineage>
</organism>
<dbReference type="Proteomes" id="UP000800093">
    <property type="component" value="Unassembled WGS sequence"/>
</dbReference>
<dbReference type="Gene3D" id="3.30.1520.10">
    <property type="entry name" value="Phox-like domain"/>
    <property type="match status" value="1"/>
</dbReference>
<dbReference type="EMBL" id="ML986612">
    <property type="protein sequence ID" value="KAF2264948.1"/>
    <property type="molecule type" value="Genomic_DNA"/>
</dbReference>
<keyword evidence="2" id="KW-0926">Vacuole</keyword>
<evidence type="ECO:0000256" key="3">
    <source>
        <dbReference type="ARBA" id="ARBA00023054"/>
    </source>
</evidence>
<dbReference type="OrthoDB" id="428895at2759"/>
<feature type="domain" description="PX" evidence="7">
    <location>
        <begin position="3"/>
        <end position="130"/>
    </location>
</feature>
<evidence type="ECO:0000259" key="7">
    <source>
        <dbReference type="PROSITE" id="PS50195"/>
    </source>
</evidence>
<dbReference type="GO" id="GO:0035091">
    <property type="term" value="F:phosphatidylinositol binding"/>
    <property type="evidence" value="ECO:0007669"/>
    <property type="project" value="InterPro"/>
</dbReference>
<evidence type="ECO:0000259" key="6">
    <source>
        <dbReference type="PROSITE" id="PS50192"/>
    </source>
</evidence>
<feature type="compositionally biased region" description="Basic and acidic residues" evidence="5">
    <location>
        <begin position="225"/>
        <end position="243"/>
    </location>
</feature>
<feature type="region of interest" description="Disordered" evidence="5">
    <location>
        <begin position="215"/>
        <end position="305"/>
    </location>
</feature>
<dbReference type="GO" id="GO:0000329">
    <property type="term" value="C:fungal-type vacuole membrane"/>
    <property type="evidence" value="ECO:0007669"/>
    <property type="project" value="UniProtKB-ARBA"/>
</dbReference>
<comment type="subcellular location">
    <subcellularLocation>
        <location evidence="1">Vacuole</location>
    </subcellularLocation>
</comment>
<keyword evidence="9" id="KW-1185">Reference proteome</keyword>
<evidence type="ECO:0000256" key="4">
    <source>
        <dbReference type="ARBA" id="ARBA00054927"/>
    </source>
</evidence>
<dbReference type="SMART" id="SM00312">
    <property type="entry name" value="PX"/>
    <property type="match status" value="1"/>
</dbReference>
<dbReference type="FunFam" id="1.20.5.110:FF:000058">
    <property type="entry name" value="VAM7p Vacuolar SNARE protein"/>
    <property type="match status" value="1"/>
</dbReference>
<reference evidence="9" key="1">
    <citation type="journal article" date="2020" name="Stud. Mycol.">
        <title>101 Dothideomycetes genomes: A test case for predicting lifestyles and emergence of pathogens.</title>
        <authorList>
            <person name="Haridas S."/>
            <person name="Albert R."/>
            <person name="Binder M."/>
            <person name="Bloem J."/>
            <person name="LaButti K."/>
            <person name="Salamov A."/>
            <person name="Andreopoulos B."/>
            <person name="Baker S."/>
            <person name="Barry K."/>
            <person name="Bills G."/>
            <person name="Bluhm B."/>
            <person name="Cannon C."/>
            <person name="Castanera R."/>
            <person name="Culley D."/>
            <person name="Daum C."/>
            <person name="Ezra D."/>
            <person name="Gonzalez J."/>
            <person name="Henrissat B."/>
            <person name="Kuo A."/>
            <person name="Liang C."/>
            <person name="Lipzen A."/>
            <person name="Lutzoni F."/>
            <person name="Magnuson J."/>
            <person name="Mondo S."/>
            <person name="Nolan M."/>
            <person name="Ohm R."/>
            <person name="Pangilinan J."/>
            <person name="Park H.-J."/>
            <person name="Ramirez L."/>
            <person name="Alfaro M."/>
            <person name="Sun H."/>
            <person name="Tritt A."/>
            <person name="Yoshinaga Y."/>
            <person name="Zwiers L.-H."/>
            <person name="Turgeon B."/>
            <person name="Goodwin S."/>
            <person name="Spatafora J."/>
            <person name="Crous P."/>
            <person name="Grigoriev I."/>
        </authorList>
    </citation>
    <scope>NUCLEOTIDE SEQUENCE [LARGE SCALE GENOMIC DNA]</scope>
    <source>
        <strain evidence="9">CBS 304.66</strain>
    </source>
</reference>
<feature type="compositionally biased region" description="Basic and acidic residues" evidence="5">
    <location>
        <begin position="296"/>
        <end position="305"/>
    </location>
</feature>
<dbReference type="SUPFAM" id="SSF64268">
    <property type="entry name" value="PX domain"/>
    <property type="match status" value="1"/>
</dbReference>
<evidence type="ECO:0000256" key="2">
    <source>
        <dbReference type="ARBA" id="ARBA00022554"/>
    </source>
</evidence>
<dbReference type="GO" id="GO:0016192">
    <property type="term" value="P:vesicle-mediated transport"/>
    <property type="evidence" value="ECO:0007669"/>
    <property type="project" value="UniProtKB-ARBA"/>
</dbReference>
<accession>A0A9P4KC40</accession>
<feature type="compositionally biased region" description="Low complexity" evidence="5">
    <location>
        <begin position="257"/>
        <end position="272"/>
    </location>
</feature>
<dbReference type="AlphaFoldDB" id="A0A9P4KC40"/>
<proteinExistence type="predicted"/>
<evidence type="ECO:0000256" key="5">
    <source>
        <dbReference type="SAM" id="MobiDB-lite"/>
    </source>
</evidence>
<dbReference type="SMART" id="SM00397">
    <property type="entry name" value="t_SNARE"/>
    <property type="match status" value="1"/>
</dbReference>
<evidence type="ECO:0000256" key="1">
    <source>
        <dbReference type="ARBA" id="ARBA00004116"/>
    </source>
</evidence>
<dbReference type="Gene3D" id="1.20.5.110">
    <property type="match status" value="1"/>
</dbReference>
<comment type="caution">
    <text evidence="8">The sequence shown here is derived from an EMBL/GenBank/DDBJ whole genome shotgun (WGS) entry which is preliminary data.</text>
</comment>
<dbReference type="SUPFAM" id="SSF58038">
    <property type="entry name" value="SNARE fusion complex"/>
    <property type="match status" value="1"/>
</dbReference>
<protein>
    <submittedName>
        <fullName evidence="8">Phox-like protein</fullName>
    </submittedName>
</protein>
<dbReference type="PROSITE" id="PS50192">
    <property type="entry name" value="T_SNARE"/>
    <property type="match status" value="1"/>
</dbReference>
<dbReference type="InterPro" id="IPR036871">
    <property type="entry name" value="PX_dom_sf"/>
</dbReference>
<dbReference type="CDD" id="cd15858">
    <property type="entry name" value="SNARE_VAM7"/>
    <property type="match status" value="1"/>
</dbReference>
<comment type="function">
    <text evidence="4">Essential for proper morphogenesis of the vacuole. May exist as structural reinforcement on the surface of the vacuolar membrane and be required for maintenance against rupture by osmotic pressure.</text>
</comment>
<name>A0A9P4KC40_9PLEO</name>